<feature type="binding site" evidence="8">
    <location>
        <position position="224"/>
    </location>
    <ligand>
        <name>Zn(2+)</name>
        <dbReference type="ChEBI" id="CHEBI:29105"/>
        <note>catalytic</note>
    </ligand>
</feature>
<feature type="transmembrane region" description="Helical" evidence="9">
    <location>
        <begin position="175"/>
        <end position="194"/>
    </location>
</feature>
<evidence type="ECO:0000256" key="2">
    <source>
        <dbReference type="ARBA" id="ARBA00009780"/>
    </source>
</evidence>
<feature type="binding site" evidence="8">
    <location>
        <position position="85"/>
    </location>
    <ligand>
        <name>Zn(2+)</name>
        <dbReference type="ChEBI" id="CHEBI:29105"/>
        <note>catalytic</note>
    </ligand>
</feature>
<feature type="transmembrane region" description="Helical" evidence="9">
    <location>
        <begin position="221"/>
        <end position="239"/>
    </location>
</feature>
<comment type="cofactor">
    <cofactor evidence="8">
        <name>Zn(2+)</name>
        <dbReference type="ChEBI" id="CHEBI:29105"/>
    </cofactor>
</comment>
<dbReference type="EC" id="3.5.1.-" evidence="9"/>
<keyword evidence="5 9" id="KW-1133">Transmembrane helix</keyword>
<evidence type="ECO:0000256" key="6">
    <source>
        <dbReference type="ARBA" id="ARBA00023136"/>
    </source>
</evidence>
<evidence type="ECO:0000256" key="5">
    <source>
        <dbReference type="ARBA" id="ARBA00022989"/>
    </source>
</evidence>
<feature type="binding site" evidence="8">
    <location>
        <position position="220"/>
    </location>
    <ligand>
        <name>Zn(2+)</name>
        <dbReference type="ChEBI" id="CHEBI:29105"/>
        <note>catalytic</note>
    </ligand>
</feature>
<evidence type="ECO:0000256" key="4">
    <source>
        <dbReference type="ARBA" id="ARBA00022801"/>
    </source>
</evidence>
<evidence type="ECO:0000256" key="7">
    <source>
        <dbReference type="PIRSR" id="PIRSR608901-1"/>
    </source>
</evidence>
<dbReference type="GO" id="GO:0006672">
    <property type="term" value="P:ceramide metabolic process"/>
    <property type="evidence" value="ECO:0007669"/>
    <property type="project" value="InterPro"/>
</dbReference>
<keyword evidence="10" id="KW-1185">Reference proteome</keyword>
<dbReference type="PANTHER" id="PTHR46187:SF3">
    <property type="entry name" value="ALKALINE CERAMIDASE 3"/>
    <property type="match status" value="1"/>
</dbReference>
<dbReference type="GO" id="GO:0046872">
    <property type="term" value="F:metal ion binding"/>
    <property type="evidence" value="ECO:0007669"/>
    <property type="project" value="UniProtKB-KW"/>
</dbReference>
<comment type="subcellular location">
    <subcellularLocation>
        <location evidence="1">Membrane</location>
        <topology evidence="1">Multi-pass membrane protein</topology>
    </subcellularLocation>
</comment>
<dbReference type="Pfam" id="PF05875">
    <property type="entry name" value="Ceramidase"/>
    <property type="match status" value="1"/>
</dbReference>
<evidence type="ECO:0000256" key="3">
    <source>
        <dbReference type="ARBA" id="ARBA00022692"/>
    </source>
</evidence>
<reference evidence="11" key="1">
    <citation type="submission" date="2025-08" db="UniProtKB">
        <authorList>
            <consortium name="RefSeq"/>
        </authorList>
    </citation>
    <scope>IDENTIFICATION</scope>
</reference>
<dbReference type="AlphaFoldDB" id="A0AAJ6QW03"/>
<dbReference type="PANTHER" id="PTHR46187">
    <property type="entry name" value="ALKALINE CERAMIDASE 3"/>
    <property type="match status" value="1"/>
</dbReference>
<dbReference type="GO" id="GO:0071602">
    <property type="term" value="P:phytosphingosine biosynthetic process"/>
    <property type="evidence" value="ECO:0007669"/>
    <property type="project" value="TreeGrafter"/>
</dbReference>
<dbReference type="GO" id="GO:0005789">
    <property type="term" value="C:endoplasmic reticulum membrane"/>
    <property type="evidence" value="ECO:0007669"/>
    <property type="project" value="TreeGrafter"/>
</dbReference>
<feature type="binding site" evidence="7">
    <location>
        <position position="37"/>
    </location>
    <ligand>
        <name>Ca(2+)</name>
        <dbReference type="ChEBI" id="CHEBI:29108"/>
    </ligand>
</feature>
<feature type="transmembrane region" description="Helical" evidence="9">
    <location>
        <begin position="151"/>
        <end position="168"/>
    </location>
</feature>
<feature type="binding site" evidence="7">
    <location>
        <position position="23"/>
    </location>
    <ligand>
        <name>Ca(2+)</name>
        <dbReference type="ChEBI" id="CHEBI:29108"/>
    </ligand>
</feature>
<name>A0AAJ6QW03_9ACAR</name>
<feature type="binding site" evidence="7">
    <location>
        <position position="28"/>
    </location>
    <ligand>
        <name>Ca(2+)</name>
        <dbReference type="ChEBI" id="CHEBI:29108"/>
    </ligand>
</feature>
<gene>
    <name evidence="11" type="primary">LOC100901557</name>
</gene>
<evidence type="ECO:0000313" key="11">
    <source>
        <dbReference type="RefSeq" id="XP_003745879.1"/>
    </source>
</evidence>
<feature type="binding site" evidence="7">
    <location>
        <position position="26"/>
    </location>
    <ligand>
        <name>Ca(2+)</name>
        <dbReference type="ChEBI" id="CHEBI:29108"/>
    </ligand>
</feature>
<dbReference type="InterPro" id="IPR008901">
    <property type="entry name" value="ACER"/>
</dbReference>
<keyword evidence="7" id="KW-0106">Calcium</keyword>
<feature type="transmembrane region" description="Helical" evidence="9">
    <location>
        <begin position="126"/>
        <end position="145"/>
    </location>
</feature>
<dbReference type="RefSeq" id="XP_003745879.1">
    <property type="nucleotide sequence ID" value="XM_003745831.2"/>
</dbReference>
<keyword evidence="9" id="KW-0443">Lipid metabolism</keyword>
<organism evidence="10 11">
    <name type="scientific">Galendromus occidentalis</name>
    <name type="common">western predatory mite</name>
    <dbReference type="NCBI Taxonomy" id="34638"/>
    <lineage>
        <taxon>Eukaryota</taxon>
        <taxon>Metazoa</taxon>
        <taxon>Ecdysozoa</taxon>
        <taxon>Arthropoda</taxon>
        <taxon>Chelicerata</taxon>
        <taxon>Arachnida</taxon>
        <taxon>Acari</taxon>
        <taxon>Parasitiformes</taxon>
        <taxon>Mesostigmata</taxon>
        <taxon>Gamasina</taxon>
        <taxon>Phytoseioidea</taxon>
        <taxon>Phytoseiidae</taxon>
        <taxon>Typhlodrominae</taxon>
        <taxon>Galendromus</taxon>
    </lineage>
</organism>
<proteinExistence type="inferred from homology"/>
<keyword evidence="6 9" id="KW-0472">Membrane</keyword>
<comment type="function">
    <text evidence="9">Hydrolyzes the sphingolipid ceramide into sphingosine and free fatty acid.</text>
</comment>
<dbReference type="Proteomes" id="UP000694867">
    <property type="component" value="Unplaced"/>
</dbReference>
<keyword evidence="4 9" id="KW-0378">Hydrolase</keyword>
<dbReference type="CTD" id="250736"/>
<feature type="transmembrane region" description="Helical" evidence="9">
    <location>
        <begin position="98"/>
        <end position="114"/>
    </location>
</feature>
<dbReference type="GeneID" id="100901557"/>
<feature type="transmembrane region" description="Helical" evidence="9">
    <location>
        <begin position="38"/>
        <end position="56"/>
    </location>
</feature>
<keyword evidence="3 9" id="KW-0812">Transmembrane</keyword>
<feature type="binding site" evidence="7">
    <location>
        <position position="24"/>
    </location>
    <ligand>
        <name>Ca(2+)</name>
        <dbReference type="ChEBI" id="CHEBI:29108"/>
    </ligand>
</feature>
<sequence>MPPSPPNTVDRLGYWGNQTSTLDWCEYNYEVSIYIAEFWNTLSNLFMIVPPLWAIYLGIRQQIGTRLLLCYLSLLVVGIGSWLFHMTLLYEMQLMDELPMVWGTLASSYTLYDIDADESKVNVKLALGLVLYGTIISVVYVTINIPEFHQAAYGLLVAVSFLYSFNLARKKYFPMRWFLLSICMYAVGFAVWNIDNVFCSNLRTVRSGLPGFFAPLTQLHAWWHFFAGYGSYISILYLSQARLKALKRHGHVKVGCIGLYVDVGREKVATE</sequence>
<dbReference type="GO" id="GO:0016811">
    <property type="term" value="F:hydrolase activity, acting on carbon-nitrogen (but not peptide) bonds, in linear amides"/>
    <property type="evidence" value="ECO:0007669"/>
    <property type="project" value="InterPro"/>
</dbReference>
<evidence type="ECO:0000313" key="10">
    <source>
        <dbReference type="Proteomes" id="UP000694867"/>
    </source>
</evidence>
<evidence type="ECO:0000256" key="1">
    <source>
        <dbReference type="ARBA" id="ARBA00004141"/>
    </source>
</evidence>
<keyword evidence="7" id="KW-0479">Metal-binding</keyword>
<protein>
    <recommendedName>
        <fullName evidence="9">Alkaline ceramidase</fullName>
        <ecNumber evidence="9">3.5.1.-</ecNumber>
    </recommendedName>
</protein>
<dbReference type="KEGG" id="goe:100901557"/>
<evidence type="ECO:0000256" key="9">
    <source>
        <dbReference type="RuleBase" id="RU364079"/>
    </source>
</evidence>
<feature type="transmembrane region" description="Helical" evidence="9">
    <location>
        <begin position="68"/>
        <end position="86"/>
    </location>
</feature>
<evidence type="ECO:0000256" key="8">
    <source>
        <dbReference type="PIRSR" id="PIRSR608901-2"/>
    </source>
</evidence>
<keyword evidence="8" id="KW-0862">Zinc</keyword>
<comment type="similarity">
    <text evidence="2 9">Belongs to the alkaline ceramidase family.</text>
</comment>
<accession>A0AAJ6QW03</accession>